<comment type="subcellular location">
    <subcellularLocation>
        <location evidence="1">Membrane</location>
        <topology evidence="1">Single-pass membrane protein</topology>
    </subcellularLocation>
</comment>
<protein>
    <recommendedName>
        <fullName evidence="6">Late embryogenesis abundant protein LEA-2 subgroup domain-containing protein</fullName>
    </recommendedName>
</protein>
<dbReference type="GO" id="GO:0098542">
    <property type="term" value="P:defense response to other organism"/>
    <property type="evidence" value="ECO:0007669"/>
    <property type="project" value="InterPro"/>
</dbReference>
<dbReference type="PANTHER" id="PTHR31415">
    <property type="entry name" value="OS05G0367900 PROTEIN"/>
    <property type="match status" value="1"/>
</dbReference>
<keyword evidence="2 5" id="KW-0812">Transmembrane</keyword>
<dbReference type="Proteomes" id="UP000734854">
    <property type="component" value="Unassembled WGS sequence"/>
</dbReference>
<keyword evidence="8" id="KW-1185">Reference proteome</keyword>
<dbReference type="InterPro" id="IPR044839">
    <property type="entry name" value="NDR1-like"/>
</dbReference>
<evidence type="ECO:0000256" key="2">
    <source>
        <dbReference type="ARBA" id="ARBA00022692"/>
    </source>
</evidence>
<keyword evidence="3 5" id="KW-1133">Transmembrane helix</keyword>
<feature type="transmembrane region" description="Helical" evidence="5">
    <location>
        <begin position="61"/>
        <end position="87"/>
    </location>
</feature>
<keyword evidence="4 5" id="KW-0472">Membrane</keyword>
<organism evidence="7 8">
    <name type="scientific">Zingiber officinale</name>
    <name type="common">Ginger</name>
    <name type="synonym">Amomum zingiber</name>
    <dbReference type="NCBI Taxonomy" id="94328"/>
    <lineage>
        <taxon>Eukaryota</taxon>
        <taxon>Viridiplantae</taxon>
        <taxon>Streptophyta</taxon>
        <taxon>Embryophyta</taxon>
        <taxon>Tracheophyta</taxon>
        <taxon>Spermatophyta</taxon>
        <taxon>Magnoliopsida</taxon>
        <taxon>Liliopsida</taxon>
        <taxon>Zingiberales</taxon>
        <taxon>Zingiberaceae</taxon>
        <taxon>Zingiber</taxon>
    </lineage>
</organism>
<dbReference type="GO" id="GO:0005886">
    <property type="term" value="C:plasma membrane"/>
    <property type="evidence" value="ECO:0007669"/>
    <property type="project" value="TreeGrafter"/>
</dbReference>
<evidence type="ECO:0000256" key="3">
    <source>
        <dbReference type="ARBA" id="ARBA00022989"/>
    </source>
</evidence>
<gene>
    <name evidence="7" type="ORF">ZIOFF_026360</name>
</gene>
<sequence length="253" mass="28525">MANQISPRKVGHHSGPQFGMLYINYRSSARFVTVQGFDRLPMSEKNDLGYSDADGERRRRLFIWMFGCFLSLVVLVFFVVLVVWLVLRPIRPLFYLQDNSVGQLNLTAGNGLLTSVLQVTLSSRNPNDRIGIYYHDLVAYTRYRGQQTTAAAALPAGYQGHNDVTVWSPYLFGGGVPLATDLSAALSQDQQACRILLSVHIDGRLRWKVGAWTSGYFHLHVNCPGFLVLDFSRPSDAGSYYYRFQNTRCKVDV</sequence>
<reference evidence="7 8" key="1">
    <citation type="submission" date="2020-08" db="EMBL/GenBank/DDBJ databases">
        <title>Plant Genome Project.</title>
        <authorList>
            <person name="Zhang R.-G."/>
        </authorList>
    </citation>
    <scope>NUCLEOTIDE SEQUENCE [LARGE SCALE GENOMIC DNA]</scope>
    <source>
        <tissue evidence="7">Rhizome</tissue>
    </source>
</reference>
<name>A0A8J5LFP3_ZINOF</name>
<dbReference type="AlphaFoldDB" id="A0A8J5LFP3"/>
<dbReference type="InterPro" id="IPR004864">
    <property type="entry name" value="LEA_2"/>
</dbReference>
<proteinExistence type="predicted"/>
<dbReference type="GO" id="GO:0009506">
    <property type="term" value="C:plasmodesma"/>
    <property type="evidence" value="ECO:0007669"/>
    <property type="project" value="TreeGrafter"/>
</dbReference>
<evidence type="ECO:0000256" key="4">
    <source>
        <dbReference type="ARBA" id="ARBA00023136"/>
    </source>
</evidence>
<evidence type="ECO:0000313" key="7">
    <source>
        <dbReference type="EMBL" id="KAG6515914.1"/>
    </source>
</evidence>
<evidence type="ECO:0000259" key="6">
    <source>
        <dbReference type="Pfam" id="PF03168"/>
    </source>
</evidence>
<evidence type="ECO:0000256" key="1">
    <source>
        <dbReference type="ARBA" id="ARBA00004167"/>
    </source>
</evidence>
<dbReference type="EMBL" id="JACMSC010000007">
    <property type="protein sequence ID" value="KAG6515914.1"/>
    <property type="molecule type" value="Genomic_DNA"/>
</dbReference>
<comment type="caution">
    <text evidence="7">The sequence shown here is derived from an EMBL/GenBank/DDBJ whole genome shotgun (WGS) entry which is preliminary data.</text>
</comment>
<dbReference type="Pfam" id="PF03168">
    <property type="entry name" value="LEA_2"/>
    <property type="match status" value="1"/>
</dbReference>
<accession>A0A8J5LFP3</accession>
<feature type="domain" description="Late embryogenesis abundant protein LEA-2 subgroup" evidence="6">
    <location>
        <begin position="120"/>
        <end position="223"/>
    </location>
</feature>
<dbReference type="PANTHER" id="PTHR31415:SF7">
    <property type="entry name" value="OS08G0102700 PROTEIN"/>
    <property type="match status" value="1"/>
</dbReference>
<evidence type="ECO:0000313" key="8">
    <source>
        <dbReference type="Proteomes" id="UP000734854"/>
    </source>
</evidence>
<evidence type="ECO:0000256" key="5">
    <source>
        <dbReference type="SAM" id="Phobius"/>
    </source>
</evidence>